<feature type="transmembrane region" description="Helical" evidence="11">
    <location>
        <begin position="424"/>
        <end position="443"/>
    </location>
</feature>
<keyword evidence="7 11" id="KW-0732">Signal</keyword>
<name>Q1HQN9_AEDAE</name>
<accession>Q1HQN9</accession>
<dbReference type="AlphaFoldDB" id="Q1HQN9"/>
<reference evidence="12" key="1">
    <citation type="submission" date="2006-03" db="EMBL/GenBank/DDBJ databases">
        <authorList>
            <person name="Ribeiro J.M.C."/>
            <person name="Chandra P.K."/>
            <person name="Calvo E."/>
            <person name="Pham V.M."/>
            <person name="Wikel S.K."/>
        </authorList>
    </citation>
    <scope>NUCLEOTIDE SEQUENCE</scope>
</reference>
<comment type="subcellular location">
    <subcellularLocation>
        <location evidence="2 11">Endoplasmic reticulum membrane</location>
        <topology evidence="2 11">Single-pass type I membrane protein</topology>
    </subcellularLocation>
</comment>
<dbReference type="HOGENOM" id="CLU_031381_0_1_1"/>
<comment type="function">
    <text evidence="1 11">Subunit of the oligosaccharyl transferase (OST) complex that catalyzes the initial transfer of a defined glycan (Glc(3)Man(9)GlcNAc(2) in eukaryotes) from the lipid carrier dolichol-pyrophosphate to an asparagine residue within an Asn-X-Ser/Thr consensus motif in nascent polypeptide chains, the first step in protein N-glycosylation. N-glycosylation occurs cotranslationally and the complex associates with the Sec61 complex at the channel-forming translocon complex that mediates protein translocation across the endoplasmic reticulum (ER). All subunits are required for a maximal enzyme activity.</text>
</comment>
<dbReference type="EMBL" id="DQ440405">
    <property type="protein sequence ID" value="ABF18438.1"/>
    <property type="molecule type" value="mRNA"/>
</dbReference>
<evidence type="ECO:0000256" key="4">
    <source>
        <dbReference type="ARBA" id="ARBA00008905"/>
    </source>
</evidence>
<dbReference type="PANTHER" id="PTHR21049:SF0">
    <property type="entry name" value="DOLICHYL-DIPHOSPHOOLIGOSACCHARIDE--PROTEIN GLYCOSYLTRANSFERASE SUBUNIT 1"/>
    <property type="match status" value="1"/>
</dbReference>
<dbReference type="GO" id="GO:0016740">
    <property type="term" value="F:transferase activity"/>
    <property type="evidence" value="ECO:0007669"/>
    <property type="project" value="UniProtKB-KW"/>
</dbReference>
<evidence type="ECO:0000256" key="7">
    <source>
        <dbReference type="ARBA" id="ARBA00022729"/>
    </source>
</evidence>
<proteinExistence type="evidence at transcript level"/>
<feature type="chain" id="PRO_5005142734" description="Dolichyl-diphosphooligosaccharide--protein glycosyltransferase subunit 1" evidence="11">
    <location>
        <begin position="21"/>
        <end position="457"/>
    </location>
</feature>
<keyword evidence="10 11" id="KW-0472">Membrane</keyword>
<evidence type="ECO:0000256" key="5">
    <source>
        <dbReference type="ARBA" id="ARBA00017611"/>
    </source>
</evidence>
<dbReference type="GO" id="GO:0018279">
    <property type="term" value="P:protein N-linked glycosylation via asparagine"/>
    <property type="evidence" value="ECO:0007669"/>
    <property type="project" value="TreeGrafter"/>
</dbReference>
<evidence type="ECO:0000256" key="6">
    <source>
        <dbReference type="ARBA" id="ARBA00022692"/>
    </source>
</evidence>
<sequence>MKRNLLSLAVFAAVIFCVQSAIDVEIENKNVDRTIDLTSQLVKISYKITLEHKAKEPISSYLFMVPVEERERLAFISAKDSSKKDLKLTETASPKGVTFSMTLPAGTTNPPVVYIETVFTKSLKPYPTAIAQTERQLVQYFGNVYFYSPFKTQTQKTTVHLSSRNVESFTQFKPVVHSDTTITYGPYDNVAAFSTEPMTIHFENYTPFLTVTKLERVIEVSHWGNIAVEETIDIVHSGAALKGSFSRYDYQKDSRSNQACVKSYKTLLPAAATGVYYRDTNGNISTSAMRVLKDSVELDLRPRFPLFGGWKTHYTLGYNVPSFEYLFQNGDNYLLKMRVLDHVFDDMVVDEVTTKIILPEGSTNIKLIAPYTVTRHPDSLHYTYLDTFGRPVISFSKKNVVENHITDFNLKYNFSRVMMLQEPLLVVGFLYILFVLVIIWMRLDFSIIKEKEHLHKD</sequence>
<dbReference type="InterPro" id="IPR007676">
    <property type="entry name" value="Ribophorin_I"/>
</dbReference>
<keyword evidence="9 11" id="KW-1133">Transmembrane helix</keyword>
<evidence type="ECO:0000256" key="1">
    <source>
        <dbReference type="ARBA" id="ARBA00002791"/>
    </source>
</evidence>
<reference evidence="12" key="2">
    <citation type="journal article" date="2007" name="BMC Genomics">
        <title>An annotated catalogue of salivary gland transcripts in the adult female mosquito, Aedes aegypti.</title>
        <authorList>
            <person name="Ribeiro J.M."/>
            <person name="Arca B."/>
            <person name="Lombardo F."/>
            <person name="Calvo E."/>
            <person name="Phan V.M."/>
            <person name="Chandra P.K."/>
            <person name="Wikel S.K."/>
        </authorList>
    </citation>
    <scope>NUCLEOTIDE SEQUENCE</scope>
</reference>
<keyword evidence="8 11" id="KW-0256">Endoplasmic reticulum</keyword>
<protein>
    <recommendedName>
        <fullName evidence="5 11">Dolichyl-diphosphooligosaccharide--protein glycosyltransferase subunit 1</fullName>
    </recommendedName>
</protein>
<dbReference type="UniPathway" id="UPA00378"/>
<comment type="pathway">
    <text evidence="3 11">Protein modification; protein glycosylation.</text>
</comment>
<dbReference type="Pfam" id="PF04597">
    <property type="entry name" value="Ribophorin_I"/>
    <property type="match status" value="1"/>
</dbReference>
<dbReference type="PANTHER" id="PTHR21049">
    <property type="entry name" value="RIBOPHORIN I"/>
    <property type="match status" value="1"/>
</dbReference>
<organism evidence="12">
    <name type="scientific">Aedes aegypti</name>
    <name type="common">Yellowfever mosquito</name>
    <name type="synonym">Culex aegypti</name>
    <dbReference type="NCBI Taxonomy" id="7159"/>
    <lineage>
        <taxon>Eukaryota</taxon>
        <taxon>Metazoa</taxon>
        <taxon>Ecdysozoa</taxon>
        <taxon>Arthropoda</taxon>
        <taxon>Hexapoda</taxon>
        <taxon>Insecta</taxon>
        <taxon>Pterygota</taxon>
        <taxon>Neoptera</taxon>
        <taxon>Endopterygota</taxon>
        <taxon>Diptera</taxon>
        <taxon>Nematocera</taxon>
        <taxon>Culicoidea</taxon>
        <taxon>Culicidae</taxon>
        <taxon>Culicinae</taxon>
        <taxon>Aedini</taxon>
        <taxon>Aedes</taxon>
        <taxon>Stegomyia</taxon>
    </lineage>
</organism>
<evidence type="ECO:0000256" key="9">
    <source>
        <dbReference type="ARBA" id="ARBA00022989"/>
    </source>
</evidence>
<evidence type="ECO:0000256" key="11">
    <source>
        <dbReference type="RuleBase" id="RU361143"/>
    </source>
</evidence>
<evidence type="ECO:0000256" key="2">
    <source>
        <dbReference type="ARBA" id="ARBA00004115"/>
    </source>
</evidence>
<comment type="similarity">
    <text evidence="4 11">Belongs to the OST1 family.</text>
</comment>
<dbReference type="VEuPathDB" id="VectorBase:AAEL013071"/>
<evidence type="ECO:0000256" key="10">
    <source>
        <dbReference type="ARBA" id="ARBA00023136"/>
    </source>
</evidence>
<comment type="subunit">
    <text evidence="11">Component of the oligosaccharyltransferase (OST) complex.</text>
</comment>
<dbReference type="GO" id="GO:0008250">
    <property type="term" value="C:oligosaccharyltransferase complex"/>
    <property type="evidence" value="ECO:0007669"/>
    <property type="project" value="UniProtKB-UniRule"/>
</dbReference>
<evidence type="ECO:0000313" key="12">
    <source>
        <dbReference type="EMBL" id="ABF18438.1"/>
    </source>
</evidence>
<evidence type="ECO:0000256" key="3">
    <source>
        <dbReference type="ARBA" id="ARBA00004922"/>
    </source>
</evidence>
<keyword evidence="12" id="KW-0808">Transferase</keyword>
<evidence type="ECO:0000256" key="8">
    <source>
        <dbReference type="ARBA" id="ARBA00022824"/>
    </source>
</evidence>
<keyword evidence="6 11" id="KW-0812">Transmembrane</keyword>
<feature type="signal peptide" evidence="11">
    <location>
        <begin position="1"/>
        <end position="20"/>
    </location>
</feature>